<dbReference type="AlphaFoldDB" id="A0A1W6JX58"/>
<keyword evidence="3" id="KW-1185">Reference proteome</keyword>
<dbReference type="Proteomes" id="UP000193404">
    <property type="component" value="Chromosome"/>
</dbReference>
<gene>
    <name evidence="2" type="ORF">B6F84_01315</name>
</gene>
<evidence type="ECO:0000256" key="1">
    <source>
        <dbReference type="SAM" id="Phobius"/>
    </source>
</evidence>
<sequence length="62" mass="6902">MKLPSRTLLLIFTVIFFIVISLPLDFISASTIGVENTTILAAAIYMILTGATFIVIFLKDFY</sequence>
<dbReference type="RefSeq" id="WP_148690546.1">
    <property type="nucleotide sequence ID" value="NZ_CP020477.1"/>
</dbReference>
<keyword evidence="1" id="KW-0472">Membrane</keyword>
<dbReference type="OrthoDB" id="42465at2157"/>
<evidence type="ECO:0000313" key="2">
    <source>
        <dbReference type="EMBL" id="ARM74794.1"/>
    </source>
</evidence>
<feature type="transmembrane region" description="Helical" evidence="1">
    <location>
        <begin position="39"/>
        <end position="58"/>
    </location>
</feature>
<name>A0A1W6JX58_9CREN</name>
<keyword evidence="1" id="KW-0812">Transmembrane</keyword>
<keyword evidence="1" id="KW-1133">Transmembrane helix</keyword>
<dbReference type="KEGG" id="aman:B6F84_01315"/>
<proteinExistence type="predicted"/>
<feature type="transmembrane region" description="Helical" evidence="1">
    <location>
        <begin position="7"/>
        <end position="27"/>
    </location>
</feature>
<dbReference type="STRING" id="282676.B6F84_01315"/>
<accession>A0A1W6JX58</accession>
<organism evidence="2 3">
    <name type="scientific">Acidianus manzaensis</name>
    <dbReference type="NCBI Taxonomy" id="282676"/>
    <lineage>
        <taxon>Archaea</taxon>
        <taxon>Thermoproteota</taxon>
        <taxon>Thermoprotei</taxon>
        <taxon>Sulfolobales</taxon>
        <taxon>Sulfolobaceae</taxon>
        <taxon>Acidianus</taxon>
    </lineage>
</organism>
<dbReference type="GeneID" id="41589516"/>
<protein>
    <submittedName>
        <fullName evidence="2">Uncharacterized protein</fullName>
    </submittedName>
</protein>
<reference evidence="2 3" key="1">
    <citation type="submission" date="2017-03" db="EMBL/GenBank/DDBJ databases">
        <title>Sulfur activation and transportation mechanism of thermophilic Archaea Acidianus manzaensis YN-25.</title>
        <authorList>
            <person name="Ma Y."/>
            <person name="Yang Y."/>
            <person name="Xia J."/>
        </authorList>
    </citation>
    <scope>NUCLEOTIDE SEQUENCE [LARGE SCALE GENOMIC DNA]</scope>
    <source>
        <strain evidence="2 3">YN-25</strain>
    </source>
</reference>
<dbReference type="EMBL" id="CP020477">
    <property type="protein sequence ID" value="ARM74794.1"/>
    <property type="molecule type" value="Genomic_DNA"/>
</dbReference>
<evidence type="ECO:0000313" key="3">
    <source>
        <dbReference type="Proteomes" id="UP000193404"/>
    </source>
</evidence>